<dbReference type="SMART" id="SM01234">
    <property type="entry name" value="Haemolytic"/>
    <property type="match status" value="1"/>
</dbReference>
<dbReference type="Proteomes" id="UP000231962">
    <property type="component" value="Unassembled WGS sequence"/>
</dbReference>
<evidence type="ECO:0000313" key="2">
    <source>
        <dbReference type="EMBL" id="PJZ69970.1"/>
    </source>
</evidence>
<dbReference type="AlphaFoldDB" id="A0A2M9ZKL8"/>
<dbReference type="PANTHER" id="PTHR33383">
    <property type="entry name" value="MEMBRANE PROTEIN INSERTION EFFICIENCY FACTOR-RELATED"/>
    <property type="match status" value="1"/>
</dbReference>
<organism evidence="3 5">
    <name type="scientific">Leptospira perolatii</name>
    <dbReference type="NCBI Taxonomy" id="2023191"/>
    <lineage>
        <taxon>Bacteria</taxon>
        <taxon>Pseudomonadati</taxon>
        <taxon>Spirochaetota</taxon>
        <taxon>Spirochaetia</taxon>
        <taxon>Leptospirales</taxon>
        <taxon>Leptospiraceae</taxon>
        <taxon>Leptospira</taxon>
    </lineage>
</organism>
<evidence type="ECO:0000313" key="4">
    <source>
        <dbReference type="Proteomes" id="UP000231962"/>
    </source>
</evidence>
<sequence length="75" mass="8583">MNQIAIKIIAFYKKWISPAFPPACRYSPSCSEYAMQAFGEYGFFEAAFLTTKRILRCNPFFAAGEDPLPPNPRRK</sequence>
<gene>
    <name evidence="2" type="ORF">CH360_08690</name>
    <name evidence="3" type="ORF">CH373_12995</name>
</gene>
<comment type="similarity">
    <text evidence="1">Belongs to the UPF0161 family.</text>
</comment>
<dbReference type="Proteomes" id="UP000231990">
    <property type="component" value="Unassembled WGS sequence"/>
</dbReference>
<dbReference type="PANTHER" id="PTHR33383:SF1">
    <property type="entry name" value="MEMBRANE PROTEIN INSERTION EFFICIENCY FACTOR-RELATED"/>
    <property type="match status" value="1"/>
</dbReference>
<dbReference type="HAMAP" id="MF_00386">
    <property type="entry name" value="UPF0161_YidD"/>
    <property type="match status" value="1"/>
</dbReference>
<keyword evidence="4" id="KW-1185">Reference proteome</keyword>
<accession>A0A2M9ZKL8</accession>
<reference evidence="4 5" key="1">
    <citation type="submission" date="2017-07" db="EMBL/GenBank/DDBJ databases">
        <title>Leptospira spp. isolated from tropical soils.</title>
        <authorList>
            <person name="Thibeaux R."/>
            <person name="Iraola G."/>
            <person name="Ferres I."/>
            <person name="Bierque E."/>
            <person name="Girault D."/>
            <person name="Soupe-Gilbert M.-E."/>
            <person name="Picardeau M."/>
            <person name="Goarant C."/>
        </authorList>
    </citation>
    <scope>NUCLEOTIDE SEQUENCE [LARGE SCALE GENOMIC DNA]</scope>
    <source>
        <strain evidence="3 5">FH1-B-B1</strain>
        <strain evidence="2 4">FH1-B-C1</strain>
    </source>
</reference>
<dbReference type="NCBIfam" id="TIGR00278">
    <property type="entry name" value="membrane protein insertion efficiency factor YidD"/>
    <property type="match status" value="1"/>
</dbReference>
<evidence type="ECO:0000313" key="3">
    <source>
        <dbReference type="EMBL" id="PJZ72622.1"/>
    </source>
</evidence>
<dbReference type="RefSeq" id="WP_100713637.1">
    <property type="nucleotide sequence ID" value="NZ_NPDY01000006.1"/>
</dbReference>
<evidence type="ECO:0000313" key="5">
    <source>
        <dbReference type="Proteomes" id="UP000231990"/>
    </source>
</evidence>
<comment type="caution">
    <text evidence="3">The sequence shown here is derived from an EMBL/GenBank/DDBJ whole genome shotgun (WGS) entry which is preliminary data.</text>
</comment>
<dbReference type="InterPro" id="IPR002696">
    <property type="entry name" value="Membr_insert_effic_factor_YidD"/>
</dbReference>
<protein>
    <recommendedName>
        <fullName evidence="1">Putative membrane protein insertion efficiency factor</fullName>
    </recommendedName>
</protein>
<comment type="function">
    <text evidence="1">Could be involved in insertion of integral membrane proteins into the membrane.</text>
</comment>
<keyword evidence="1" id="KW-1003">Cell membrane</keyword>
<evidence type="ECO:0000256" key="1">
    <source>
        <dbReference type="HAMAP-Rule" id="MF_00386"/>
    </source>
</evidence>
<comment type="subcellular location">
    <subcellularLocation>
        <location evidence="1">Cell membrane</location>
        <topology evidence="1">Peripheral membrane protein</topology>
        <orientation evidence="1">Cytoplasmic side</orientation>
    </subcellularLocation>
</comment>
<proteinExistence type="inferred from homology"/>
<keyword evidence="1" id="KW-0472">Membrane</keyword>
<dbReference type="EMBL" id="NPDZ01000008">
    <property type="protein sequence ID" value="PJZ72622.1"/>
    <property type="molecule type" value="Genomic_DNA"/>
</dbReference>
<dbReference type="EMBL" id="NPDY01000006">
    <property type="protein sequence ID" value="PJZ69970.1"/>
    <property type="molecule type" value="Genomic_DNA"/>
</dbReference>
<dbReference type="OrthoDB" id="9801753at2"/>
<name>A0A2M9ZKL8_9LEPT</name>
<dbReference type="GO" id="GO:0005886">
    <property type="term" value="C:plasma membrane"/>
    <property type="evidence" value="ECO:0007669"/>
    <property type="project" value="UniProtKB-SubCell"/>
</dbReference>
<dbReference type="Pfam" id="PF01809">
    <property type="entry name" value="YidD"/>
    <property type="match status" value="1"/>
</dbReference>